<dbReference type="Proteomes" id="UP000375690">
    <property type="component" value="Unassembled WGS sequence"/>
</dbReference>
<comment type="caution">
    <text evidence="4">The sequence shown here is derived from an EMBL/GenBank/DDBJ whole genome shotgun (WGS) entry which is preliminary data.</text>
</comment>
<dbReference type="InterPro" id="IPR036188">
    <property type="entry name" value="FAD/NAD-bd_sf"/>
</dbReference>
<evidence type="ECO:0000313" key="5">
    <source>
        <dbReference type="Proteomes" id="UP000375690"/>
    </source>
</evidence>
<reference evidence="4 5" key="1">
    <citation type="journal article" date="2019" name="Nat. Med.">
        <title>A library of human gut bacterial isolates paired with longitudinal multiomics data enables mechanistic microbiome research.</title>
        <authorList>
            <person name="Poyet M."/>
            <person name="Groussin M."/>
            <person name="Gibbons S.M."/>
            <person name="Avila-Pacheco J."/>
            <person name="Jiang X."/>
            <person name="Kearney S.M."/>
            <person name="Perrotta A.R."/>
            <person name="Berdy B."/>
            <person name="Zhao S."/>
            <person name="Lieberman T.D."/>
            <person name="Swanson P.K."/>
            <person name="Smith M."/>
            <person name="Roesemann S."/>
            <person name="Alexander J.E."/>
            <person name="Rich S.A."/>
            <person name="Livny J."/>
            <person name="Vlamakis H."/>
            <person name="Clish C."/>
            <person name="Bullock K."/>
            <person name="Deik A."/>
            <person name="Scott J."/>
            <person name="Pierce K.A."/>
            <person name="Xavier R.J."/>
            <person name="Alm E.J."/>
        </authorList>
    </citation>
    <scope>NUCLEOTIDE SEQUENCE [LARGE SCALE GENOMIC DNA]</scope>
    <source>
        <strain evidence="4 5">BIOML-A2</strain>
    </source>
</reference>
<keyword evidence="1" id="KW-0285">Flavoprotein</keyword>
<protein>
    <submittedName>
        <fullName evidence="4">FAD-binding protein</fullName>
    </submittedName>
</protein>
<feature type="domain" description="FAD-dependent oxidoreductase 2 FAD-binding" evidence="3">
    <location>
        <begin position="3"/>
        <end position="43"/>
    </location>
</feature>
<dbReference type="Gene3D" id="3.50.50.60">
    <property type="entry name" value="FAD/NAD(P)-binding domain"/>
    <property type="match status" value="1"/>
</dbReference>
<name>A0A6A1WV89_BACOV</name>
<keyword evidence="2" id="KW-0560">Oxidoreductase</keyword>
<evidence type="ECO:0000256" key="1">
    <source>
        <dbReference type="ARBA" id="ARBA00022630"/>
    </source>
</evidence>
<dbReference type="SUPFAM" id="SSF51905">
    <property type="entry name" value="FAD/NAD(P)-binding domain"/>
    <property type="match status" value="1"/>
</dbReference>
<dbReference type="AlphaFoldDB" id="A0A6A1WV89"/>
<evidence type="ECO:0000259" key="3">
    <source>
        <dbReference type="Pfam" id="PF00890"/>
    </source>
</evidence>
<dbReference type="Pfam" id="PF00890">
    <property type="entry name" value="FAD_binding_2"/>
    <property type="match status" value="1"/>
</dbReference>
<dbReference type="GO" id="GO:0016491">
    <property type="term" value="F:oxidoreductase activity"/>
    <property type="evidence" value="ECO:0007669"/>
    <property type="project" value="UniProtKB-KW"/>
</dbReference>
<evidence type="ECO:0000256" key="2">
    <source>
        <dbReference type="ARBA" id="ARBA00023002"/>
    </source>
</evidence>
<accession>A0A6A1WV89</accession>
<evidence type="ECO:0000313" key="4">
    <source>
        <dbReference type="EMBL" id="KAB1315756.1"/>
    </source>
</evidence>
<dbReference type="InterPro" id="IPR003953">
    <property type="entry name" value="FAD-dep_OxRdtase_2_FAD-bd"/>
</dbReference>
<feature type="non-terminal residue" evidence="4">
    <location>
        <position position="1"/>
    </location>
</feature>
<organism evidence="4 5">
    <name type="scientific">Bacteroides ovatus</name>
    <dbReference type="NCBI Taxonomy" id="28116"/>
    <lineage>
        <taxon>Bacteria</taxon>
        <taxon>Pseudomonadati</taxon>
        <taxon>Bacteroidota</taxon>
        <taxon>Bacteroidia</taxon>
        <taxon>Bacteroidales</taxon>
        <taxon>Bacteroidaceae</taxon>
        <taxon>Bacteroides</taxon>
    </lineage>
</organism>
<gene>
    <name evidence="4" type="ORF">F3B53_27005</name>
</gene>
<sequence>SVASSLGTLGGIKVNDRLQVVTDKDKAIPNLYAAGSDVGGMYGDSYDLLMAGSTIGFAVNSGRIAAESAVKDHNLGKK</sequence>
<dbReference type="EMBL" id="VWFC01000147">
    <property type="protein sequence ID" value="KAB1315756.1"/>
    <property type="molecule type" value="Genomic_DNA"/>
</dbReference>
<proteinExistence type="predicted"/>